<organism evidence="5 6">
    <name type="scientific">Byssothecium circinans</name>
    <dbReference type="NCBI Taxonomy" id="147558"/>
    <lineage>
        <taxon>Eukaryota</taxon>
        <taxon>Fungi</taxon>
        <taxon>Dikarya</taxon>
        <taxon>Ascomycota</taxon>
        <taxon>Pezizomycotina</taxon>
        <taxon>Dothideomycetes</taxon>
        <taxon>Pleosporomycetidae</taxon>
        <taxon>Pleosporales</taxon>
        <taxon>Massarineae</taxon>
        <taxon>Massarinaceae</taxon>
        <taxon>Byssothecium</taxon>
    </lineage>
</organism>
<evidence type="ECO:0000256" key="3">
    <source>
        <dbReference type="ARBA" id="ARBA00022691"/>
    </source>
</evidence>
<dbReference type="EMBL" id="ML976985">
    <property type="protein sequence ID" value="KAF1959188.1"/>
    <property type="molecule type" value="Genomic_DNA"/>
</dbReference>
<reference evidence="5" key="1">
    <citation type="journal article" date="2020" name="Stud. Mycol.">
        <title>101 Dothideomycetes genomes: a test case for predicting lifestyles and emergence of pathogens.</title>
        <authorList>
            <person name="Haridas S."/>
            <person name="Albert R."/>
            <person name="Binder M."/>
            <person name="Bloem J."/>
            <person name="Labutti K."/>
            <person name="Salamov A."/>
            <person name="Andreopoulos B."/>
            <person name="Baker S."/>
            <person name="Barry K."/>
            <person name="Bills G."/>
            <person name="Bluhm B."/>
            <person name="Cannon C."/>
            <person name="Castanera R."/>
            <person name="Culley D."/>
            <person name="Daum C."/>
            <person name="Ezra D."/>
            <person name="Gonzalez J."/>
            <person name="Henrissat B."/>
            <person name="Kuo A."/>
            <person name="Liang C."/>
            <person name="Lipzen A."/>
            <person name="Lutzoni F."/>
            <person name="Magnuson J."/>
            <person name="Mondo S."/>
            <person name="Nolan M."/>
            <person name="Ohm R."/>
            <person name="Pangilinan J."/>
            <person name="Park H.-J."/>
            <person name="Ramirez L."/>
            <person name="Alfaro M."/>
            <person name="Sun H."/>
            <person name="Tritt A."/>
            <person name="Yoshinaga Y."/>
            <person name="Zwiers L.-H."/>
            <person name="Turgeon B."/>
            <person name="Goodwin S."/>
            <person name="Spatafora J."/>
            <person name="Crous P."/>
            <person name="Grigoriev I."/>
        </authorList>
    </citation>
    <scope>NUCLEOTIDE SEQUENCE</scope>
    <source>
        <strain evidence="5">CBS 675.92</strain>
    </source>
</reference>
<proteinExistence type="predicted"/>
<feature type="domain" description="O-methyltransferase C-terminal" evidence="4">
    <location>
        <begin position="190"/>
        <end position="397"/>
    </location>
</feature>
<dbReference type="CDD" id="cd02440">
    <property type="entry name" value="AdoMet_MTases"/>
    <property type="match status" value="1"/>
</dbReference>
<dbReference type="AlphaFoldDB" id="A0A6A5U3D5"/>
<evidence type="ECO:0000313" key="5">
    <source>
        <dbReference type="EMBL" id="KAF1959188.1"/>
    </source>
</evidence>
<dbReference type="PANTHER" id="PTHR43712:SF16">
    <property type="entry name" value="O-METHYLTRANSFERASE ELCB"/>
    <property type="match status" value="1"/>
</dbReference>
<evidence type="ECO:0000259" key="4">
    <source>
        <dbReference type="Pfam" id="PF00891"/>
    </source>
</evidence>
<dbReference type="InterPro" id="IPR001077">
    <property type="entry name" value="COMT_C"/>
</dbReference>
<keyword evidence="1 5" id="KW-0489">Methyltransferase</keyword>
<keyword evidence="6" id="KW-1185">Reference proteome</keyword>
<dbReference type="InterPro" id="IPR036388">
    <property type="entry name" value="WH-like_DNA-bd_sf"/>
</dbReference>
<dbReference type="Gene3D" id="1.10.10.10">
    <property type="entry name" value="Winged helix-like DNA-binding domain superfamily/Winged helix DNA-binding domain"/>
    <property type="match status" value="1"/>
</dbReference>
<dbReference type="GO" id="GO:0032259">
    <property type="term" value="P:methylation"/>
    <property type="evidence" value="ECO:0007669"/>
    <property type="project" value="UniProtKB-KW"/>
</dbReference>
<keyword evidence="2 5" id="KW-0808">Transferase</keyword>
<accession>A0A6A5U3D5</accession>
<keyword evidence="3" id="KW-0949">S-adenosyl-L-methionine</keyword>
<dbReference type="PANTHER" id="PTHR43712">
    <property type="entry name" value="PUTATIVE (AFU_ORTHOLOGUE AFUA_4G14580)-RELATED"/>
    <property type="match status" value="1"/>
</dbReference>
<protein>
    <submittedName>
        <fullName evidence="5">S-adenosyl-L-methionine-dependent methyltransferase</fullName>
    </submittedName>
</protein>
<evidence type="ECO:0000256" key="2">
    <source>
        <dbReference type="ARBA" id="ARBA00022679"/>
    </source>
</evidence>
<dbReference type="SUPFAM" id="SSF53335">
    <property type="entry name" value="S-adenosyl-L-methionine-dependent methyltransferases"/>
    <property type="match status" value="1"/>
</dbReference>
<evidence type="ECO:0000256" key="1">
    <source>
        <dbReference type="ARBA" id="ARBA00022603"/>
    </source>
</evidence>
<sequence>MGHLVDLAQQILHHAQTLESQLADASSPLPSFEAGGPAVYPKASEHPEIFNTRSALTDASRELYQLALGPGDSLRSIIGPEKLQAFTLNAIDRLEICSHVPAFPGTIAIQDLARKVGIESEILERLLRFAASFNLFKFVDGKVQNTALSETLPLLSNWTRLINRKEFSCAFSAWPEAMKLYKEGSASPVYPWNVGNGMATSFFEYLTAEKDGMKNFGAALQDHAKITGVDTSYIVKGFDWASLGSGLVVDVGGGTGHVSTMLAEEFPDLKFVVQDLEASKDAATAQITSRGFVDRISFQVQDFFEPQPPSSYDAKVFLLRAIVHDWRDEECAKILRQLLPAVERGAKIVLCDRVAPSSREGKATHMESFTLFMDLVMFSLLGAKERSVEQWKRLVKRTDERLRVESIYQAVGSEMGLVVVGM</sequence>
<dbReference type="Gene3D" id="3.40.50.150">
    <property type="entry name" value="Vaccinia Virus protein VP39"/>
    <property type="match status" value="1"/>
</dbReference>
<dbReference type="InterPro" id="IPR016461">
    <property type="entry name" value="COMT-like"/>
</dbReference>
<name>A0A6A5U3D5_9PLEO</name>
<dbReference type="GO" id="GO:0008171">
    <property type="term" value="F:O-methyltransferase activity"/>
    <property type="evidence" value="ECO:0007669"/>
    <property type="project" value="InterPro"/>
</dbReference>
<gene>
    <name evidence="5" type="ORF">CC80DRAFT_490164</name>
</gene>
<evidence type="ECO:0000313" key="6">
    <source>
        <dbReference type="Proteomes" id="UP000800035"/>
    </source>
</evidence>
<dbReference type="OrthoDB" id="1606438at2759"/>
<dbReference type="Pfam" id="PF00891">
    <property type="entry name" value="Methyltransf_2"/>
    <property type="match status" value="1"/>
</dbReference>
<dbReference type="InterPro" id="IPR029063">
    <property type="entry name" value="SAM-dependent_MTases_sf"/>
</dbReference>
<dbReference type="PROSITE" id="PS51683">
    <property type="entry name" value="SAM_OMT_II"/>
    <property type="match status" value="1"/>
</dbReference>
<dbReference type="Proteomes" id="UP000800035">
    <property type="component" value="Unassembled WGS sequence"/>
</dbReference>